<dbReference type="EMBL" id="BPLR01009562">
    <property type="protein sequence ID" value="GIY32881.1"/>
    <property type="molecule type" value="Genomic_DNA"/>
</dbReference>
<organism evidence="1 2">
    <name type="scientific">Caerostris extrusa</name>
    <name type="common">Bark spider</name>
    <name type="synonym">Caerostris bankana</name>
    <dbReference type="NCBI Taxonomy" id="172846"/>
    <lineage>
        <taxon>Eukaryota</taxon>
        <taxon>Metazoa</taxon>
        <taxon>Ecdysozoa</taxon>
        <taxon>Arthropoda</taxon>
        <taxon>Chelicerata</taxon>
        <taxon>Arachnida</taxon>
        <taxon>Araneae</taxon>
        <taxon>Araneomorphae</taxon>
        <taxon>Entelegynae</taxon>
        <taxon>Araneoidea</taxon>
        <taxon>Araneidae</taxon>
        <taxon>Caerostris</taxon>
    </lineage>
</organism>
<accession>A0AAV4SI59</accession>
<gene>
    <name evidence="1" type="ORF">CEXT_513421</name>
</gene>
<comment type="caution">
    <text evidence="1">The sequence shown here is derived from an EMBL/GenBank/DDBJ whole genome shotgun (WGS) entry which is preliminary data.</text>
</comment>
<reference evidence="1 2" key="1">
    <citation type="submission" date="2021-06" db="EMBL/GenBank/DDBJ databases">
        <title>Caerostris extrusa draft genome.</title>
        <authorList>
            <person name="Kono N."/>
            <person name="Arakawa K."/>
        </authorList>
    </citation>
    <scope>NUCLEOTIDE SEQUENCE [LARGE SCALE GENOMIC DNA]</scope>
</reference>
<dbReference type="AlphaFoldDB" id="A0AAV4SI59"/>
<sequence>MGASSPHPIAPHNLCLPKSAPFFLMLSQHAVSDRVKMAFTQAFRSKKYKGTNPKLICFKNQICWMEEPTVTHLREKYNNNLYHYYSKLCSRGSKMHTNLPKSSRFEILKY</sequence>
<dbReference type="Proteomes" id="UP001054945">
    <property type="component" value="Unassembled WGS sequence"/>
</dbReference>
<evidence type="ECO:0000313" key="2">
    <source>
        <dbReference type="Proteomes" id="UP001054945"/>
    </source>
</evidence>
<protein>
    <submittedName>
        <fullName evidence="1">Uncharacterized protein</fullName>
    </submittedName>
</protein>
<evidence type="ECO:0000313" key="1">
    <source>
        <dbReference type="EMBL" id="GIY32881.1"/>
    </source>
</evidence>
<keyword evidence="2" id="KW-1185">Reference proteome</keyword>
<name>A0AAV4SI59_CAEEX</name>
<proteinExistence type="predicted"/>